<evidence type="ECO:0000259" key="1">
    <source>
        <dbReference type="Pfam" id="PF09848"/>
    </source>
</evidence>
<sequence length="445" mass="50675">MTEITRSDAGAKNLTVTTSALERIIERSKANNEKSICFVTGVPGAGKTLAGLNIATTRARKYEDEHAVFLSGNGPLVDVLREALARDESRRHCISKSDAYRRVSSFIQNIHHFRDDALRDKQAPIERVVVFDEAQRAWTKDQTSKFMKNKRGISDFSMSEPEFLISVMDRHDDWCVIICLIGGGQEINTGEAGLAGWLSAFEHSFKDWHIYISDRVGKEDYPANTSCLQMELQNDLHLSVSMRSFRAEALSEFVGHVVNNRPDEAKNAYAKISERYPIKLTRRLDEARAWLRTQARGSERYGLLASSGAIRLRPEGIHIKAKIDPPTWFLNNKSDVRSSYYCEEVASQFDVQGLELDWAGVCWDADFRYIGNDWGSFCFKGTRWQNVHSNEDRDFLRNAYRVILTRARQGMIIFVPKGDQADPTRPPEYYDDTFAFLKCCGLEVL</sequence>
<dbReference type="Proteomes" id="UP001596042">
    <property type="component" value="Unassembled WGS sequence"/>
</dbReference>
<organism evidence="2 3">
    <name type="scientific">Daeguia caeni</name>
    <dbReference type="NCBI Taxonomy" id="439612"/>
    <lineage>
        <taxon>Bacteria</taxon>
        <taxon>Pseudomonadati</taxon>
        <taxon>Pseudomonadota</taxon>
        <taxon>Alphaproteobacteria</taxon>
        <taxon>Hyphomicrobiales</taxon>
        <taxon>Brucellaceae</taxon>
        <taxon>Daeguia</taxon>
    </lineage>
</organism>
<dbReference type="InterPro" id="IPR018647">
    <property type="entry name" value="SLFN_3-like_DNA/RNA_helicase"/>
</dbReference>
<dbReference type="Gene3D" id="3.40.50.300">
    <property type="entry name" value="P-loop containing nucleotide triphosphate hydrolases"/>
    <property type="match status" value="1"/>
</dbReference>
<dbReference type="RefSeq" id="WP_374832600.1">
    <property type="nucleotide sequence ID" value="NZ_JBHEEZ010000016.1"/>
</dbReference>
<name>A0ABV9H5M6_9HYPH</name>
<dbReference type="SUPFAM" id="SSF52540">
    <property type="entry name" value="P-loop containing nucleoside triphosphate hydrolases"/>
    <property type="match status" value="1"/>
</dbReference>
<gene>
    <name evidence="2" type="ORF">ACFO1V_07260</name>
</gene>
<protein>
    <submittedName>
        <fullName evidence="2">DUF2075 domain-containing protein</fullName>
    </submittedName>
</protein>
<dbReference type="EMBL" id="JBHSEL010000051">
    <property type="protein sequence ID" value="MFC4625017.1"/>
    <property type="molecule type" value="Genomic_DNA"/>
</dbReference>
<feature type="domain" description="Schlafen group 3-like DNA/RNA helicase" evidence="1">
    <location>
        <begin position="34"/>
        <end position="416"/>
    </location>
</feature>
<dbReference type="Pfam" id="PF09848">
    <property type="entry name" value="SLFN-g3_helicase"/>
    <property type="match status" value="1"/>
</dbReference>
<evidence type="ECO:0000313" key="3">
    <source>
        <dbReference type="Proteomes" id="UP001596042"/>
    </source>
</evidence>
<keyword evidence="3" id="KW-1185">Reference proteome</keyword>
<reference evidence="3" key="1">
    <citation type="journal article" date="2019" name="Int. J. Syst. Evol. Microbiol.">
        <title>The Global Catalogue of Microorganisms (GCM) 10K type strain sequencing project: providing services to taxonomists for standard genome sequencing and annotation.</title>
        <authorList>
            <consortium name="The Broad Institute Genomics Platform"/>
            <consortium name="The Broad Institute Genome Sequencing Center for Infectious Disease"/>
            <person name="Wu L."/>
            <person name="Ma J."/>
        </authorList>
    </citation>
    <scope>NUCLEOTIDE SEQUENCE [LARGE SCALE GENOMIC DNA]</scope>
    <source>
        <strain evidence="3">CGMCC 1.15731</strain>
    </source>
</reference>
<evidence type="ECO:0000313" key="2">
    <source>
        <dbReference type="EMBL" id="MFC4625017.1"/>
    </source>
</evidence>
<comment type="caution">
    <text evidence="2">The sequence shown here is derived from an EMBL/GenBank/DDBJ whole genome shotgun (WGS) entry which is preliminary data.</text>
</comment>
<dbReference type="InterPro" id="IPR027417">
    <property type="entry name" value="P-loop_NTPase"/>
</dbReference>
<accession>A0ABV9H5M6</accession>
<proteinExistence type="predicted"/>